<gene>
    <name evidence="2" type="ORF">L9F63_022176</name>
</gene>
<evidence type="ECO:0000313" key="3">
    <source>
        <dbReference type="Proteomes" id="UP001233999"/>
    </source>
</evidence>
<name>A0AAD8EAS7_DIPPU</name>
<sequence length="218" mass="25991">FINFLKWLLYEYIEKSACLCSVLYDEEKGEGADNTCLPLSKSRKKATNLNVAIRRKNRYRCVRKRSKYNYCRTYSFSFINIIYILCIHQTIVKVLHFALNLRKHPFSKLIMLNQHFFLVSFIISISSKMFIFRKTVINLVNFYFLISVNFNGMLSTQEEGKNHNYLRLGWRLALQSSLFIRLLFFVRDVNLLLVRCRRFTMRKIAPSSVREVAPYYNT</sequence>
<feature type="transmembrane region" description="Helical" evidence="1">
    <location>
        <begin position="174"/>
        <end position="194"/>
    </location>
</feature>
<keyword evidence="1" id="KW-0812">Transmembrane</keyword>
<protein>
    <submittedName>
        <fullName evidence="2">Uncharacterized protein</fullName>
    </submittedName>
</protein>
<proteinExistence type="predicted"/>
<keyword evidence="1" id="KW-1133">Transmembrane helix</keyword>
<reference evidence="2" key="1">
    <citation type="journal article" date="2023" name="IScience">
        <title>Live-bearing cockroach genome reveals convergent evolutionary mechanisms linked to viviparity in insects and beyond.</title>
        <authorList>
            <person name="Fouks B."/>
            <person name="Harrison M.C."/>
            <person name="Mikhailova A.A."/>
            <person name="Marchal E."/>
            <person name="English S."/>
            <person name="Carruthers M."/>
            <person name="Jennings E.C."/>
            <person name="Chiamaka E.L."/>
            <person name="Frigard R.A."/>
            <person name="Pippel M."/>
            <person name="Attardo G.M."/>
            <person name="Benoit J.B."/>
            <person name="Bornberg-Bauer E."/>
            <person name="Tobe S.S."/>
        </authorList>
    </citation>
    <scope>NUCLEOTIDE SEQUENCE</scope>
    <source>
        <strain evidence="2">Stay&amp;Tobe</strain>
    </source>
</reference>
<feature type="non-terminal residue" evidence="2">
    <location>
        <position position="1"/>
    </location>
</feature>
<dbReference type="AlphaFoldDB" id="A0AAD8EAS7"/>
<keyword evidence="3" id="KW-1185">Reference proteome</keyword>
<dbReference type="Proteomes" id="UP001233999">
    <property type="component" value="Unassembled WGS sequence"/>
</dbReference>
<evidence type="ECO:0000313" key="2">
    <source>
        <dbReference type="EMBL" id="KAJ9583483.1"/>
    </source>
</evidence>
<reference evidence="2" key="2">
    <citation type="submission" date="2023-05" db="EMBL/GenBank/DDBJ databases">
        <authorList>
            <person name="Fouks B."/>
        </authorList>
    </citation>
    <scope>NUCLEOTIDE SEQUENCE</scope>
    <source>
        <strain evidence="2">Stay&amp;Tobe</strain>
        <tissue evidence="2">Testes</tissue>
    </source>
</reference>
<feature type="transmembrane region" description="Helical" evidence="1">
    <location>
        <begin position="136"/>
        <end position="154"/>
    </location>
</feature>
<feature type="transmembrane region" description="Helical" evidence="1">
    <location>
        <begin position="73"/>
        <end position="92"/>
    </location>
</feature>
<feature type="non-terminal residue" evidence="2">
    <location>
        <position position="218"/>
    </location>
</feature>
<organism evidence="2 3">
    <name type="scientific">Diploptera punctata</name>
    <name type="common">Pacific beetle cockroach</name>
    <dbReference type="NCBI Taxonomy" id="6984"/>
    <lineage>
        <taxon>Eukaryota</taxon>
        <taxon>Metazoa</taxon>
        <taxon>Ecdysozoa</taxon>
        <taxon>Arthropoda</taxon>
        <taxon>Hexapoda</taxon>
        <taxon>Insecta</taxon>
        <taxon>Pterygota</taxon>
        <taxon>Neoptera</taxon>
        <taxon>Polyneoptera</taxon>
        <taxon>Dictyoptera</taxon>
        <taxon>Blattodea</taxon>
        <taxon>Blaberoidea</taxon>
        <taxon>Blaberidae</taxon>
        <taxon>Diplopterinae</taxon>
        <taxon>Diploptera</taxon>
    </lineage>
</organism>
<feature type="transmembrane region" description="Helical" evidence="1">
    <location>
        <begin position="112"/>
        <end position="131"/>
    </location>
</feature>
<keyword evidence="1" id="KW-0472">Membrane</keyword>
<accession>A0AAD8EAS7</accession>
<evidence type="ECO:0000256" key="1">
    <source>
        <dbReference type="SAM" id="Phobius"/>
    </source>
</evidence>
<comment type="caution">
    <text evidence="2">The sequence shown here is derived from an EMBL/GenBank/DDBJ whole genome shotgun (WGS) entry which is preliminary data.</text>
</comment>
<dbReference type="EMBL" id="JASPKZ010007586">
    <property type="protein sequence ID" value="KAJ9583483.1"/>
    <property type="molecule type" value="Genomic_DNA"/>
</dbReference>